<feature type="transmembrane region" description="Helical" evidence="1">
    <location>
        <begin position="20"/>
        <end position="38"/>
    </location>
</feature>
<keyword evidence="1" id="KW-1133">Transmembrane helix</keyword>
<evidence type="ECO:0000256" key="1">
    <source>
        <dbReference type="SAM" id="Phobius"/>
    </source>
</evidence>
<keyword evidence="1" id="KW-0472">Membrane</keyword>
<keyword evidence="1" id="KW-0812">Transmembrane</keyword>
<gene>
    <name evidence="2" type="ORF">Hesp110</name>
</gene>
<dbReference type="EMBL" id="KF158713">
    <property type="protein sequence ID" value="AGR56862.1"/>
    <property type="molecule type" value="Genomic_DNA"/>
</dbReference>
<dbReference type="RefSeq" id="YP_008378326.1">
    <property type="nucleotide sequence ID" value="NC_021923.1"/>
</dbReference>
<sequence length="50" mass="5776">MYEPICIFKKVLSVSAHNSSLLLLTIFASFLHLYTCGVQRNNSKNFIWVK</sequence>
<dbReference type="KEGG" id="vg:16489512"/>
<organism evidence="2 3">
    <name type="scientific">Hemileuca sp. nucleopolyhedrovirus</name>
    <dbReference type="NCBI Taxonomy" id="1367203"/>
    <lineage>
        <taxon>Viruses</taxon>
        <taxon>Viruses incertae sedis</taxon>
        <taxon>Naldaviricetes</taxon>
        <taxon>Lefavirales</taxon>
        <taxon>Baculoviridae</taxon>
        <taxon>Alphabaculovirus</taxon>
        <taxon>Alphabaculovirus heleucae</taxon>
        <taxon>Hemileuca species nucleopolyhedrovirus</taxon>
    </lineage>
</organism>
<keyword evidence="3" id="KW-1185">Reference proteome</keyword>
<evidence type="ECO:0000313" key="3">
    <source>
        <dbReference type="Proteomes" id="UP000203768"/>
    </source>
</evidence>
<protein>
    <submittedName>
        <fullName evidence="2">Uncharacterized protein</fullName>
    </submittedName>
</protein>
<accession>S5N9D6</accession>
<dbReference type="GeneID" id="16489512"/>
<name>S5N9D6_9ABAC</name>
<proteinExistence type="predicted"/>
<dbReference type="Proteomes" id="UP000203768">
    <property type="component" value="Segment"/>
</dbReference>
<evidence type="ECO:0000313" key="2">
    <source>
        <dbReference type="EMBL" id="AGR56862.1"/>
    </source>
</evidence>
<reference evidence="2 3" key="1">
    <citation type="journal article" date="2013" name="Virus Genes">
        <title>The genome of a baculovirus isolated from Hemileuca sp. encodes a serpin ortholog.</title>
        <authorList>
            <person name="Rohrmann G.F."/>
            <person name="Erlandson M.A."/>
            <person name="Theilmann D.A."/>
        </authorList>
    </citation>
    <scope>NUCLEOTIDE SEQUENCE [LARGE SCALE GENOMIC DNA]</scope>
</reference>